<keyword evidence="1 6" id="KW-0963">Cytoplasm</keyword>
<dbReference type="PANTHER" id="PTHR47649:SF1">
    <property type="entry name" value="RIBONUCLEASE D"/>
    <property type="match status" value="1"/>
</dbReference>
<keyword evidence="9" id="KW-1185">Reference proteome</keyword>
<keyword evidence="3 6" id="KW-0540">Nuclease</keyword>
<dbReference type="GO" id="GO:0033890">
    <property type="term" value="F:ribonuclease D activity"/>
    <property type="evidence" value="ECO:0007669"/>
    <property type="project" value="UniProtKB-UniRule"/>
</dbReference>
<dbReference type="CDD" id="cd06142">
    <property type="entry name" value="RNaseD_exo"/>
    <property type="match status" value="1"/>
</dbReference>
<dbReference type="Pfam" id="PF01612">
    <property type="entry name" value="DNA_pol_A_exo1"/>
    <property type="match status" value="1"/>
</dbReference>
<evidence type="ECO:0000256" key="4">
    <source>
        <dbReference type="ARBA" id="ARBA00022801"/>
    </source>
</evidence>
<evidence type="ECO:0000256" key="6">
    <source>
        <dbReference type="HAMAP-Rule" id="MF_01899"/>
    </source>
</evidence>
<evidence type="ECO:0000256" key="5">
    <source>
        <dbReference type="ARBA" id="ARBA00022839"/>
    </source>
</evidence>
<dbReference type="EMBL" id="FTPK01000002">
    <property type="protein sequence ID" value="SIT68927.1"/>
    <property type="molecule type" value="Genomic_DNA"/>
</dbReference>
<organism evidence="8 9">
    <name type="scientific">Ectothiorhodosinus mongolicus</name>
    <dbReference type="NCBI Taxonomy" id="233100"/>
    <lineage>
        <taxon>Bacteria</taxon>
        <taxon>Pseudomonadati</taxon>
        <taxon>Pseudomonadota</taxon>
        <taxon>Gammaproteobacteria</taxon>
        <taxon>Chromatiales</taxon>
        <taxon>Ectothiorhodospiraceae</taxon>
        <taxon>Ectothiorhodosinus</taxon>
    </lineage>
</organism>
<dbReference type="InterPro" id="IPR002562">
    <property type="entry name" value="3'-5'_exonuclease_dom"/>
</dbReference>
<evidence type="ECO:0000256" key="3">
    <source>
        <dbReference type="ARBA" id="ARBA00022722"/>
    </source>
</evidence>
<dbReference type="SUPFAM" id="SSF53098">
    <property type="entry name" value="Ribonuclease H-like"/>
    <property type="match status" value="1"/>
</dbReference>
<accession>A0A1R3VVH6</accession>
<dbReference type="InterPro" id="IPR051086">
    <property type="entry name" value="RNase_D-like"/>
</dbReference>
<comment type="cofactor">
    <cofactor evidence="6">
        <name>a divalent metal cation</name>
        <dbReference type="ChEBI" id="CHEBI:60240"/>
    </cofactor>
</comment>
<dbReference type="EC" id="3.1.13.5" evidence="6"/>
<dbReference type="Gene3D" id="1.10.150.80">
    <property type="entry name" value="HRDC domain"/>
    <property type="match status" value="1"/>
</dbReference>
<comment type="function">
    <text evidence="6">Exonuclease involved in the 3' processing of various precursor tRNAs. Initiates hydrolysis at the 3'-terminus of an RNA molecule and releases 5'-mononucleotides.</text>
</comment>
<feature type="domain" description="HRDC" evidence="7">
    <location>
        <begin position="212"/>
        <end position="292"/>
    </location>
</feature>
<dbReference type="AlphaFoldDB" id="A0A1R3VVH6"/>
<dbReference type="InterPro" id="IPR044876">
    <property type="entry name" value="HRDC_dom_sf"/>
</dbReference>
<dbReference type="RefSeq" id="WP_076755393.1">
    <property type="nucleotide sequence ID" value="NZ_CP023018.1"/>
</dbReference>
<dbReference type="PROSITE" id="PS50967">
    <property type="entry name" value="HRDC"/>
    <property type="match status" value="1"/>
</dbReference>
<dbReference type="STRING" id="233100.SAMN05216526_0966"/>
<protein>
    <recommendedName>
        <fullName evidence="6">Ribonuclease D</fullName>
        <shortName evidence="6">RNase D</shortName>
        <ecNumber evidence="6">3.1.13.5</ecNumber>
    </recommendedName>
</protein>
<dbReference type="InterPro" id="IPR012337">
    <property type="entry name" value="RNaseH-like_sf"/>
</dbReference>
<keyword evidence="2 6" id="KW-0819">tRNA processing</keyword>
<dbReference type="SUPFAM" id="SSF47819">
    <property type="entry name" value="HRDC-like"/>
    <property type="match status" value="2"/>
</dbReference>
<evidence type="ECO:0000256" key="1">
    <source>
        <dbReference type="ARBA" id="ARBA00022490"/>
    </source>
</evidence>
<gene>
    <name evidence="6" type="primary">rnd</name>
    <name evidence="8" type="ORF">SAMN05216526_0966</name>
</gene>
<keyword evidence="5 6" id="KW-0269">Exonuclease</keyword>
<evidence type="ECO:0000256" key="2">
    <source>
        <dbReference type="ARBA" id="ARBA00022694"/>
    </source>
</evidence>
<dbReference type="NCBIfam" id="TIGR01388">
    <property type="entry name" value="rnd"/>
    <property type="match status" value="1"/>
</dbReference>
<dbReference type="Gene3D" id="3.30.420.10">
    <property type="entry name" value="Ribonuclease H-like superfamily/Ribonuclease H"/>
    <property type="match status" value="1"/>
</dbReference>
<dbReference type="InterPro" id="IPR036397">
    <property type="entry name" value="RNaseH_sf"/>
</dbReference>
<dbReference type="SMART" id="SM00474">
    <property type="entry name" value="35EXOc"/>
    <property type="match status" value="1"/>
</dbReference>
<proteinExistence type="inferred from homology"/>
<comment type="similarity">
    <text evidence="6">Belongs to the RNase D family.</text>
</comment>
<evidence type="ECO:0000259" key="7">
    <source>
        <dbReference type="PROSITE" id="PS50967"/>
    </source>
</evidence>
<keyword evidence="4 6" id="KW-0378">Hydrolase</keyword>
<evidence type="ECO:0000313" key="9">
    <source>
        <dbReference type="Proteomes" id="UP000223759"/>
    </source>
</evidence>
<comment type="subcellular location">
    <subcellularLocation>
        <location evidence="6">Cytoplasm</location>
    </subcellularLocation>
</comment>
<dbReference type="HAMAP" id="MF_01899">
    <property type="entry name" value="RNase_D"/>
    <property type="match status" value="1"/>
</dbReference>
<dbReference type="GO" id="GO:0003676">
    <property type="term" value="F:nucleic acid binding"/>
    <property type="evidence" value="ECO:0007669"/>
    <property type="project" value="InterPro"/>
</dbReference>
<evidence type="ECO:0000313" key="8">
    <source>
        <dbReference type="EMBL" id="SIT68927.1"/>
    </source>
</evidence>
<reference evidence="8 9" key="1">
    <citation type="submission" date="2017-01" db="EMBL/GenBank/DDBJ databases">
        <authorList>
            <person name="Mah S.A."/>
            <person name="Swanson W.J."/>
            <person name="Moy G.W."/>
            <person name="Vacquier V.D."/>
        </authorList>
    </citation>
    <scope>NUCLEOTIDE SEQUENCE [LARGE SCALE GENOMIC DNA]</scope>
    <source>
        <strain evidence="8 9">M9</strain>
    </source>
</reference>
<dbReference type="GO" id="GO:0000166">
    <property type="term" value="F:nucleotide binding"/>
    <property type="evidence" value="ECO:0007669"/>
    <property type="project" value="InterPro"/>
</dbReference>
<name>A0A1R3VVH6_9GAMM</name>
<dbReference type="Pfam" id="PF00570">
    <property type="entry name" value="HRDC"/>
    <property type="match status" value="1"/>
</dbReference>
<dbReference type="PANTHER" id="PTHR47649">
    <property type="entry name" value="RIBONUCLEASE D"/>
    <property type="match status" value="1"/>
</dbReference>
<sequence length="382" mass="42987">MQEVQFIDQSAVLAQICQDWAKKPWLALDTEFIREKTYYPQLCLVQIGDTDQAVCIDTLAIEDLSPLWELLGQTHMLKVLHSASQDLEIFWHQTGQLPSPLFDTQIAASLMGLGDQISYAKLVDSLLNVQLDKSHTRTDWAKRPLDQGQLRYAADDVIYLARAYERLHDQLARAGRLDWLSEDFIALAHGKNYAPAPEAVWQRLKNLSQLRSRGELAIAQMLSAWREKTAMQANRPRRWILADEIIIDCARRPPKNSQALAQIRGLKPEQVERHGAAILAAISEAQAMPEQARPRLPERRHLTPAQESKVDVAMALLRHQAEHHGISTAGIASRKDVEQWVLGDAQSRLGHGWRHALAGSTIEQWLNGETSVRSTPTGLLIG</sequence>
<dbReference type="Proteomes" id="UP000223759">
    <property type="component" value="Unassembled WGS sequence"/>
</dbReference>
<dbReference type="GO" id="GO:0005737">
    <property type="term" value="C:cytoplasm"/>
    <property type="evidence" value="ECO:0007669"/>
    <property type="project" value="UniProtKB-SubCell"/>
</dbReference>
<dbReference type="GO" id="GO:0042780">
    <property type="term" value="P:tRNA 3'-end processing"/>
    <property type="evidence" value="ECO:0007669"/>
    <property type="project" value="UniProtKB-UniRule"/>
</dbReference>
<dbReference type="InterPro" id="IPR002121">
    <property type="entry name" value="HRDC_dom"/>
</dbReference>
<dbReference type="GO" id="GO:0008408">
    <property type="term" value="F:3'-5' exonuclease activity"/>
    <property type="evidence" value="ECO:0007669"/>
    <property type="project" value="InterPro"/>
</dbReference>
<dbReference type="SMART" id="SM00341">
    <property type="entry name" value="HRDC"/>
    <property type="match status" value="1"/>
</dbReference>
<dbReference type="InterPro" id="IPR006292">
    <property type="entry name" value="RNase_D"/>
</dbReference>
<dbReference type="InterPro" id="IPR010997">
    <property type="entry name" value="HRDC-like_sf"/>
</dbReference>
<comment type="catalytic activity">
    <reaction evidence="6">
        <text>Exonucleolytic cleavage that removes extra residues from the 3'-terminus of tRNA to produce 5'-mononucleotides.</text>
        <dbReference type="EC" id="3.1.13.5"/>
    </reaction>
</comment>